<feature type="compositionally biased region" description="Basic and acidic residues" evidence="1">
    <location>
        <begin position="200"/>
        <end position="220"/>
    </location>
</feature>
<feature type="compositionally biased region" description="Polar residues" evidence="1">
    <location>
        <begin position="255"/>
        <end position="267"/>
    </location>
</feature>
<name>A0A8S9RHH6_BRACR</name>
<sequence length="275" mass="31271">MSNMVKKPLESKGLWSSLPSKASKLPCPSGSLSLSKKRASQKVAPLKHEERRILWCDGYKKEVIDELSTHVIAFMSCLRSQVLSLSIIKSKQRRRLCPCCSEPTHDVYFCLIQSLHMMYIPDHGEIVDPGSKDTQGAVKKRSKEEPVDLSAALGVMRFWFQDSMLLTPKLGPSLIFSVSSLRRGTWKSLYQKLVVPTPFEDGKESEERGRHQTSQEKRSEMYSSDMLIADLTHALEFHGRPLLGRQMRLEVSQQWGQRHTYTPQSSGDMEHGMSF</sequence>
<feature type="region of interest" description="Disordered" evidence="1">
    <location>
        <begin position="200"/>
        <end position="222"/>
    </location>
</feature>
<evidence type="ECO:0000256" key="1">
    <source>
        <dbReference type="SAM" id="MobiDB-lite"/>
    </source>
</evidence>
<proteinExistence type="predicted"/>
<gene>
    <name evidence="2" type="ORF">F2Q69_00062290</name>
</gene>
<protein>
    <submittedName>
        <fullName evidence="2">Uncharacterized protein</fullName>
    </submittedName>
</protein>
<accession>A0A8S9RHH6</accession>
<dbReference type="Proteomes" id="UP000712600">
    <property type="component" value="Unassembled WGS sequence"/>
</dbReference>
<dbReference type="EMBL" id="QGKX02000095">
    <property type="protein sequence ID" value="KAF3571962.1"/>
    <property type="molecule type" value="Genomic_DNA"/>
</dbReference>
<reference evidence="2" key="1">
    <citation type="submission" date="2019-12" db="EMBL/GenBank/DDBJ databases">
        <title>Genome sequencing and annotation of Brassica cretica.</title>
        <authorList>
            <person name="Studholme D.J."/>
            <person name="Sarris P."/>
        </authorList>
    </citation>
    <scope>NUCLEOTIDE SEQUENCE</scope>
    <source>
        <strain evidence="2">PFS-109/04</strain>
        <tissue evidence="2">Leaf</tissue>
    </source>
</reference>
<dbReference type="AlphaFoldDB" id="A0A8S9RHH6"/>
<organism evidence="2 3">
    <name type="scientific">Brassica cretica</name>
    <name type="common">Mustard</name>
    <dbReference type="NCBI Taxonomy" id="69181"/>
    <lineage>
        <taxon>Eukaryota</taxon>
        <taxon>Viridiplantae</taxon>
        <taxon>Streptophyta</taxon>
        <taxon>Embryophyta</taxon>
        <taxon>Tracheophyta</taxon>
        <taxon>Spermatophyta</taxon>
        <taxon>Magnoliopsida</taxon>
        <taxon>eudicotyledons</taxon>
        <taxon>Gunneridae</taxon>
        <taxon>Pentapetalae</taxon>
        <taxon>rosids</taxon>
        <taxon>malvids</taxon>
        <taxon>Brassicales</taxon>
        <taxon>Brassicaceae</taxon>
        <taxon>Brassiceae</taxon>
        <taxon>Brassica</taxon>
    </lineage>
</organism>
<evidence type="ECO:0000313" key="3">
    <source>
        <dbReference type="Proteomes" id="UP000712600"/>
    </source>
</evidence>
<comment type="caution">
    <text evidence="2">The sequence shown here is derived from an EMBL/GenBank/DDBJ whole genome shotgun (WGS) entry which is preliminary data.</text>
</comment>
<feature type="region of interest" description="Disordered" evidence="1">
    <location>
        <begin position="255"/>
        <end position="275"/>
    </location>
</feature>
<evidence type="ECO:0000313" key="2">
    <source>
        <dbReference type="EMBL" id="KAF3571962.1"/>
    </source>
</evidence>